<reference evidence="5 6" key="1">
    <citation type="submission" date="2022-01" db="EMBL/GenBank/DDBJ databases">
        <title>A chromosomal length assembly of Cordylochernes scorpioides.</title>
        <authorList>
            <person name="Zeh D."/>
            <person name="Zeh J."/>
        </authorList>
    </citation>
    <scope>NUCLEOTIDE SEQUENCE [LARGE SCALE GENOMIC DNA]</scope>
    <source>
        <strain evidence="5">IN4F17</strain>
        <tissue evidence="5">Whole Body</tissue>
    </source>
</reference>
<keyword evidence="4" id="KW-0687">Ribonucleoprotein</keyword>
<protein>
    <submittedName>
        <fullName evidence="5">MRPS25</fullName>
    </submittedName>
</protein>
<dbReference type="InterPro" id="IPR036249">
    <property type="entry name" value="Thioredoxin-like_sf"/>
</dbReference>
<name>A0ABY6L073_9ARAC</name>
<evidence type="ECO:0000313" key="5">
    <source>
        <dbReference type="EMBL" id="UYV73547.1"/>
    </source>
</evidence>
<evidence type="ECO:0000256" key="4">
    <source>
        <dbReference type="ARBA" id="ARBA00023274"/>
    </source>
</evidence>
<sequence length="127" mass="15170">MEYTFWKVPQIMYKNPHVQVVNLVNQFPTPFIRCWMDNGDDVIIDVFNKSMEEIEEHMIKILGKTREQLREEREEQREINNPAFFGQQSLRHCICEIPGQMPCPALVEVPKYFTGSYYWKHCGKKVE</sequence>
<keyword evidence="2" id="KW-0689">Ribosomal protein</keyword>
<proteinExistence type="predicted"/>
<dbReference type="PANTHER" id="PTHR13274">
    <property type="entry name" value="MITOCHONDRIAL RIBOSOMAL PROTEIN S25"/>
    <property type="match status" value="1"/>
</dbReference>
<evidence type="ECO:0000256" key="2">
    <source>
        <dbReference type="ARBA" id="ARBA00022980"/>
    </source>
</evidence>
<dbReference type="InterPro" id="IPR040049">
    <property type="entry name" value="Ribosomal_mS25/mL61"/>
</dbReference>
<accession>A0ABY6L073</accession>
<organism evidence="5 6">
    <name type="scientific">Cordylochernes scorpioides</name>
    <dbReference type="NCBI Taxonomy" id="51811"/>
    <lineage>
        <taxon>Eukaryota</taxon>
        <taxon>Metazoa</taxon>
        <taxon>Ecdysozoa</taxon>
        <taxon>Arthropoda</taxon>
        <taxon>Chelicerata</taxon>
        <taxon>Arachnida</taxon>
        <taxon>Pseudoscorpiones</taxon>
        <taxon>Cheliferoidea</taxon>
        <taxon>Chernetidae</taxon>
        <taxon>Cordylochernes</taxon>
    </lineage>
</organism>
<dbReference type="EMBL" id="CP092872">
    <property type="protein sequence ID" value="UYV73547.1"/>
    <property type="molecule type" value="Genomic_DNA"/>
</dbReference>
<comment type="subcellular location">
    <subcellularLocation>
        <location evidence="1">Mitochondrion</location>
    </subcellularLocation>
</comment>
<gene>
    <name evidence="5" type="ORF">LAZ67_10004069</name>
</gene>
<keyword evidence="3" id="KW-0496">Mitochondrion</keyword>
<keyword evidence="6" id="KW-1185">Reference proteome</keyword>
<dbReference type="SUPFAM" id="SSF52833">
    <property type="entry name" value="Thioredoxin-like"/>
    <property type="match status" value="1"/>
</dbReference>
<evidence type="ECO:0000313" key="6">
    <source>
        <dbReference type="Proteomes" id="UP001235939"/>
    </source>
</evidence>
<dbReference type="Proteomes" id="UP001235939">
    <property type="component" value="Chromosome 10"/>
</dbReference>
<evidence type="ECO:0000256" key="3">
    <source>
        <dbReference type="ARBA" id="ARBA00023128"/>
    </source>
</evidence>
<dbReference type="PANTHER" id="PTHR13274:SF2">
    <property type="entry name" value="SMALL RIBOSOMAL SUBUNIT PROTEIN MS25"/>
    <property type="match status" value="1"/>
</dbReference>
<evidence type="ECO:0000256" key="1">
    <source>
        <dbReference type="ARBA" id="ARBA00004173"/>
    </source>
</evidence>